<gene>
    <name evidence="1" type="ORF">TSPGSL018_16025</name>
</gene>
<name>A0A061S1M1_9CHLO</name>
<proteinExistence type="predicted"/>
<protein>
    <submittedName>
        <fullName evidence="1">Uncharacterized protein</fullName>
    </submittedName>
</protein>
<dbReference type="AlphaFoldDB" id="A0A061S1M1"/>
<organism evidence="1">
    <name type="scientific">Tetraselmis sp. GSL018</name>
    <dbReference type="NCBI Taxonomy" id="582737"/>
    <lineage>
        <taxon>Eukaryota</taxon>
        <taxon>Viridiplantae</taxon>
        <taxon>Chlorophyta</taxon>
        <taxon>core chlorophytes</taxon>
        <taxon>Chlorodendrophyceae</taxon>
        <taxon>Chlorodendrales</taxon>
        <taxon>Chlorodendraceae</taxon>
        <taxon>Tetraselmis</taxon>
    </lineage>
</organism>
<reference evidence="1" key="1">
    <citation type="submission" date="2014-05" db="EMBL/GenBank/DDBJ databases">
        <title>The transcriptome of the halophilic microalga Tetraselmis sp. GSL018 isolated from the Great Salt Lake, Utah.</title>
        <authorList>
            <person name="Jinkerson R.E."/>
            <person name="D'Adamo S."/>
            <person name="Posewitz M.C."/>
        </authorList>
    </citation>
    <scope>NUCLEOTIDE SEQUENCE</scope>
    <source>
        <strain evidence="1">GSL018</strain>
    </source>
</reference>
<sequence length="31" mass="3211">NCTSDTLHDLSKISAGVTSICGALKHKLLAI</sequence>
<dbReference type="EMBL" id="GBEZ01007354">
    <property type="protein sequence ID" value="JAC78103.1"/>
    <property type="molecule type" value="Transcribed_RNA"/>
</dbReference>
<evidence type="ECO:0000313" key="1">
    <source>
        <dbReference type="EMBL" id="JAC78103.1"/>
    </source>
</evidence>
<feature type="non-terminal residue" evidence="1">
    <location>
        <position position="1"/>
    </location>
</feature>
<accession>A0A061S1M1</accession>